<accession>A0ABD4A289</accession>
<dbReference type="AlphaFoldDB" id="A0ABD4A289"/>
<proteinExistence type="predicted"/>
<sequence length="372" mass="43756">MNILHLNTNYEVSSIYPNMLYEINKLNNVSGRLYYPVSSKKIIKDKNASYVDVSNCLNKSDRLFYFRRNKKLYENITKIYNMKQYDMTLAYSLFSNGYLAFTLKKKFDIPYIVIVQNTDINMYFKRMVHLRNIGRKIIQEAHKVIFISEPYKQMLLNGFIMSDSREQVEKKSVVIPFGIDNFWFENKNDKRRSRAQDKVRLLYVGKINKNKNIVSSAKACDFLIKHGNEVSLTIVGDIQDKRVAKELERYKFINYIPFIQPKELLRVYRKNDIFIMPSIKESFGLVYAEAMSQGLPIIYTRGQGFDKHFTEGNVGHSVYPTNIAEIANRIISIRDNYELYSENCLKLVEKFKWTNITKNYEVLFEELSGSLS</sequence>
<gene>
    <name evidence="2" type="ORF">B4167_3856</name>
</gene>
<name>A0ABD4A289_9BACI</name>
<reference evidence="2 3" key="1">
    <citation type="submission" date="2015-01" db="EMBL/GenBank/DDBJ databases">
        <title>Draft Genome Sequences of Four Bacillus thermoamylovorans Strains, Isolated From Food Products.</title>
        <authorList>
            <person name="Krawcyk A.O."/>
            <person name="Berendsen E.M."/>
            <person name="Eijlander R.T."/>
            <person name="de Jong A."/>
            <person name="Wells-Bennik M."/>
            <person name="Kuipers O.P."/>
        </authorList>
    </citation>
    <scope>NUCLEOTIDE SEQUENCE [LARGE SCALE GENOMIC DNA]</scope>
    <source>
        <strain evidence="2 3">B4167</strain>
    </source>
</reference>
<dbReference type="PANTHER" id="PTHR45947">
    <property type="entry name" value="SULFOQUINOVOSYL TRANSFERASE SQD2"/>
    <property type="match status" value="1"/>
</dbReference>
<dbReference type="Pfam" id="PF00534">
    <property type="entry name" value="Glycos_transf_1"/>
    <property type="match status" value="1"/>
</dbReference>
<dbReference type="InterPro" id="IPR050194">
    <property type="entry name" value="Glycosyltransferase_grp1"/>
</dbReference>
<dbReference type="SUPFAM" id="SSF53756">
    <property type="entry name" value="UDP-Glycosyltransferase/glycogen phosphorylase"/>
    <property type="match status" value="1"/>
</dbReference>
<dbReference type="CDD" id="cd03801">
    <property type="entry name" value="GT4_PimA-like"/>
    <property type="match status" value="1"/>
</dbReference>
<dbReference type="Proteomes" id="UP000032076">
    <property type="component" value="Unassembled WGS sequence"/>
</dbReference>
<dbReference type="PANTHER" id="PTHR45947:SF3">
    <property type="entry name" value="SULFOQUINOVOSYL TRANSFERASE SQD2"/>
    <property type="match status" value="1"/>
</dbReference>
<evidence type="ECO:0000313" key="2">
    <source>
        <dbReference type="EMBL" id="KIO70542.1"/>
    </source>
</evidence>
<feature type="domain" description="Glycosyl transferase family 1" evidence="1">
    <location>
        <begin position="188"/>
        <end position="340"/>
    </location>
</feature>
<evidence type="ECO:0000259" key="1">
    <source>
        <dbReference type="Pfam" id="PF00534"/>
    </source>
</evidence>
<evidence type="ECO:0000313" key="3">
    <source>
        <dbReference type="Proteomes" id="UP000032076"/>
    </source>
</evidence>
<dbReference type="Gene3D" id="3.40.50.2000">
    <property type="entry name" value="Glycogen Phosphorylase B"/>
    <property type="match status" value="2"/>
</dbReference>
<dbReference type="EMBL" id="JXLU01000143">
    <property type="protein sequence ID" value="KIO70542.1"/>
    <property type="molecule type" value="Genomic_DNA"/>
</dbReference>
<comment type="caution">
    <text evidence="2">The sequence shown here is derived from an EMBL/GenBank/DDBJ whole genome shotgun (WGS) entry which is preliminary data.</text>
</comment>
<organism evidence="2 3">
    <name type="scientific">Caldibacillus thermoamylovorans</name>
    <dbReference type="NCBI Taxonomy" id="35841"/>
    <lineage>
        <taxon>Bacteria</taxon>
        <taxon>Bacillati</taxon>
        <taxon>Bacillota</taxon>
        <taxon>Bacilli</taxon>
        <taxon>Bacillales</taxon>
        <taxon>Bacillaceae</taxon>
        <taxon>Caldibacillus</taxon>
    </lineage>
</organism>
<protein>
    <recommendedName>
        <fullName evidence="1">Glycosyl transferase family 1 domain-containing protein</fullName>
    </recommendedName>
</protein>
<dbReference type="RefSeq" id="WP_041903757.1">
    <property type="nucleotide sequence ID" value="NZ_JXLT01000014.1"/>
</dbReference>
<dbReference type="InterPro" id="IPR001296">
    <property type="entry name" value="Glyco_trans_1"/>
</dbReference>